<dbReference type="InterPro" id="IPR009040">
    <property type="entry name" value="Ferritin-like_diiron"/>
</dbReference>
<dbReference type="Pfam" id="PF00210">
    <property type="entry name" value="Ferritin"/>
    <property type="match status" value="1"/>
</dbReference>
<dbReference type="GO" id="GO:0006879">
    <property type="term" value="P:intracellular iron ion homeostasis"/>
    <property type="evidence" value="ECO:0007669"/>
    <property type="project" value="UniProtKB-KW"/>
</dbReference>
<evidence type="ECO:0000256" key="1">
    <source>
        <dbReference type="ARBA" id="ARBA00007513"/>
    </source>
</evidence>
<feature type="chain" id="PRO_5035685998" description="Ferritin" evidence="10">
    <location>
        <begin position="23"/>
        <end position="190"/>
    </location>
</feature>
<dbReference type="Gene3D" id="1.20.1260.10">
    <property type="match status" value="1"/>
</dbReference>
<gene>
    <name evidence="15" type="ORF">BYL167_LOCUS37774</name>
    <name evidence="13" type="ORF">CJN711_LOCUS30077</name>
    <name evidence="12" type="ORF">KQP761_LOCUS534</name>
    <name evidence="14" type="ORF">MBJ925_LOCUS2730</name>
</gene>
<comment type="function">
    <text evidence="6">Stores iron in a soluble, non-toxic, readily available form. Important for iron homeostasis. Has ferroxidase activity. Iron is taken up in the ferrous form and deposited as ferric hydroxides after oxidation.</text>
</comment>
<dbReference type="GO" id="GO:0008198">
    <property type="term" value="F:ferrous iron binding"/>
    <property type="evidence" value="ECO:0007669"/>
    <property type="project" value="TreeGrafter"/>
</dbReference>
<dbReference type="EMBL" id="CAJNRE010000172">
    <property type="protein sequence ID" value="CAF1923221.1"/>
    <property type="molecule type" value="Genomic_DNA"/>
</dbReference>
<dbReference type="PANTHER" id="PTHR11431:SF75">
    <property type="entry name" value="FERRITIN"/>
    <property type="match status" value="1"/>
</dbReference>
<feature type="binding site" evidence="8">
    <location>
        <position position="116"/>
    </location>
    <ligand>
        <name>Fe cation</name>
        <dbReference type="ChEBI" id="CHEBI:24875"/>
        <label>1</label>
    </ligand>
</feature>
<dbReference type="InterPro" id="IPR001519">
    <property type="entry name" value="Ferritin"/>
</dbReference>
<dbReference type="Proteomes" id="UP000663855">
    <property type="component" value="Unassembled WGS sequence"/>
</dbReference>
<keyword evidence="10" id="KW-0732">Signal</keyword>
<evidence type="ECO:0000256" key="4">
    <source>
        <dbReference type="ARBA" id="ARBA00023002"/>
    </source>
</evidence>
<evidence type="ECO:0000313" key="13">
    <source>
        <dbReference type="EMBL" id="CAF1546501.1"/>
    </source>
</evidence>
<dbReference type="GO" id="GO:0006826">
    <property type="term" value="P:iron ion transport"/>
    <property type="evidence" value="ECO:0007669"/>
    <property type="project" value="InterPro"/>
</dbReference>
<evidence type="ECO:0000256" key="10">
    <source>
        <dbReference type="SAM" id="SignalP"/>
    </source>
</evidence>
<dbReference type="InterPro" id="IPR009078">
    <property type="entry name" value="Ferritin-like_SF"/>
</dbReference>
<feature type="domain" description="Ferritin-like diiron" evidence="11">
    <location>
        <begin position="19"/>
        <end position="168"/>
    </location>
</feature>
<accession>A0A814XHP0</accession>
<organism evidence="12 16">
    <name type="scientific">Rotaria magnacalcarata</name>
    <dbReference type="NCBI Taxonomy" id="392030"/>
    <lineage>
        <taxon>Eukaryota</taxon>
        <taxon>Metazoa</taxon>
        <taxon>Spiralia</taxon>
        <taxon>Gnathifera</taxon>
        <taxon>Rotifera</taxon>
        <taxon>Eurotatoria</taxon>
        <taxon>Bdelloidea</taxon>
        <taxon>Philodinida</taxon>
        <taxon>Philodinidae</taxon>
        <taxon>Rotaria</taxon>
    </lineage>
</organism>
<name>A0A814XHP0_9BILA</name>
<evidence type="ECO:0000256" key="6">
    <source>
        <dbReference type="ARBA" id="ARBA00025111"/>
    </source>
</evidence>
<keyword evidence="4 9" id="KW-0560">Oxidoreductase</keyword>
<dbReference type="EMBL" id="CAJOBH010086362">
    <property type="protein sequence ID" value="CAF4542817.1"/>
    <property type="molecule type" value="Genomic_DNA"/>
</dbReference>
<comment type="catalytic activity">
    <reaction evidence="7 9">
        <text>4 Fe(2+) + O2 + 4 H(+) = 4 Fe(3+) + 2 H2O</text>
        <dbReference type="Rhea" id="RHEA:11148"/>
        <dbReference type="ChEBI" id="CHEBI:15377"/>
        <dbReference type="ChEBI" id="CHEBI:15378"/>
        <dbReference type="ChEBI" id="CHEBI:15379"/>
        <dbReference type="ChEBI" id="CHEBI:29033"/>
        <dbReference type="ChEBI" id="CHEBI:29034"/>
        <dbReference type="EC" id="1.16.3.1"/>
    </reaction>
</comment>
<evidence type="ECO:0000256" key="2">
    <source>
        <dbReference type="ARBA" id="ARBA00022434"/>
    </source>
</evidence>
<evidence type="ECO:0000256" key="8">
    <source>
        <dbReference type="PIRSR" id="PIRSR601519-1"/>
    </source>
</evidence>
<dbReference type="GO" id="GO:0005737">
    <property type="term" value="C:cytoplasm"/>
    <property type="evidence" value="ECO:0007669"/>
    <property type="project" value="TreeGrafter"/>
</dbReference>
<evidence type="ECO:0000259" key="11">
    <source>
        <dbReference type="PROSITE" id="PS50905"/>
    </source>
</evidence>
<evidence type="ECO:0000313" key="14">
    <source>
        <dbReference type="EMBL" id="CAF1923221.1"/>
    </source>
</evidence>
<evidence type="ECO:0000313" key="16">
    <source>
        <dbReference type="Proteomes" id="UP000663834"/>
    </source>
</evidence>
<feature type="binding site" evidence="8">
    <location>
        <position position="150"/>
    </location>
    <ligand>
        <name>Fe cation</name>
        <dbReference type="ChEBI" id="CHEBI:24875"/>
        <label>1</label>
    </ligand>
</feature>
<keyword evidence="5 8" id="KW-0408">Iron</keyword>
<keyword evidence="2 9" id="KW-0409">Iron storage</keyword>
<comment type="similarity">
    <text evidence="1 9">Belongs to the ferritin family.</text>
</comment>
<evidence type="ECO:0000256" key="5">
    <source>
        <dbReference type="ARBA" id="ARBA00023004"/>
    </source>
</evidence>
<dbReference type="PROSITE" id="PS50905">
    <property type="entry name" value="FERRITIN_LIKE"/>
    <property type="match status" value="1"/>
</dbReference>
<dbReference type="EMBL" id="CAJNOV010014322">
    <property type="protein sequence ID" value="CAF1546501.1"/>
    <property type="molecule type" value="Genomic_DNA"/>
</dbReference>
<proteinExistence type="inferred from homology"/>
<dbReference type="PANTHER" id="PTHR11431">
    <property type="entry name" value="FERRITIN"/>
    <property type="match status" value="1"/>
</dbReference>
<dbReference type="GO" id="GO:0008199">
    <property type="term" value="F:ferric iron binding"/>
    <property type="evidence" value="ECO:0007669"/>
    <property type="project" value="InterPro"/>
</dbReference>
<evidence type="ECO:0000313" key="15">
    <source>
        <dbReference type="EMBL" id="CAF4542817.1"/>
    </source>
</evidence>
<keyword evidence="3 8" id="KW-0479">Metal-binding</keyword>
<feature type="binding site" evidence="8">
    <location>
        <position position="36"/>
    </location>
    <ligand>
        <name>Fe cation</name>
        <dbReference type="ChEBI" id="CHEBI:24875"/>
        <label>1</label>
    </ligand>
</feature>
<feature type="binding site" evidence="8">
    <location>
        <position position="70"/>
    </location>
    <ligand>
        <name>Fe cation</name>
        <dbReference type="ChEBI" id="CHEBI:24875"/>
        <label>1</label>
    </ligand>
</feature>
<evidence type="ECO:0000313" key="12">
    <source>
        <dbReference type="EMBL" id="CAF1215276.1"/>
    </source>
</evidence>
<evidence type="ECO:0000256" key="3">
    <source>
        <dbReference type="ARBA" id="ARBA00022723"/>
    </source>
</evidence>
<feature type="signal peptide" evidence="10">
    <location>
        <begin position="1"/>
        <end position="22"/>
    </location>
</feature>
<dbReference type="SUPFAM" id="SSF47240">
    <property type="entry name" value="Ferritin-like"/>
    <property type="match status" value="1"/>
</dbReference>
<protein>
    <recommendedName>
        <fullName evidence="9">Ferritin</fullName>
        <ecNumber evidence="9">1.16.3.1</ecNumber>
    </recommendedName>
</protein>
<dbReference type="InterPro" id="IPR008331">
    <property type="entry name" value="Ferritin_DPS_dom"/>
</dbReference>
<dbReference type="EC" id="1.16.3.1" evidence="9"/>
<feature type="binding site" evidence="8">
    <location>
        <position position="73"/>
    </location>
    <ligand>
        <name>Fe cation</name>
        <dbReference type="ChEBI" id="CHEBI:24875"/>
        <label>1</label>
    </ligand>
</feature>
<dbReference type="InterPro" id="IPR012347">
    <property type="entry name" value="Ferritin-like"/>
</dbReference>
<comment type="function">
    <text evidence="9">Stores iron in a soluble, non-toxic, readily available form. Important for iron homeostasis. Iron is taken up in the ferrous form and deposited as ferric hydroxides after oxidation.</text>
</comment>
<dbReference type="Proteomes" id="UP000663834">
    <property type="component" value="Unassembled WGS sequence"/>
</dbReference>
<dbReference type="GO" id="GO:0004322">
    <property type="term" value="F:ferroxidase activity"/>
    <property type="evidence" value="ECO:0007669"/>
    <property type="project" value="UniProtKB-EC"/>
</dbReference>
<reference evidence="12" key="1">
    <citation type="submission" date="2021-02" db="EMBL/GenBank/DDBJ databases">
        <authorList>
            <person name="Nowell W R."/>
        </authorList>
    </citation>
    <scope>NUCLEOTIDE SEQUENCE</scope>
</reference>
<dbReference type="AlphaFoldDB" id="A0A814XHP0"/>
<dbReference type="Proteomes" id="UP000681967">
    <property type="component" value="Unassembled WGS sequence"/>
</dbReference>
<dbReference type="EMBL" id="CAJNOW010000036">
    <property type="protein sequence ID" value="CAF1215276.1"/>
    <property type="molecule type" value="Genomic_DNA"/>
</dbReference>
<dbReference type="OrthoDB" id="186462at2759"/>
<sequence>MVSSSMFISTIIILLFSPLIFGEDLKQLYEVQMHKEFLASNTYLTFAHRLATRGVYHGFADFFFDSAKEERDHGKKLLDFYNVRNRELLFYDVKVDETAATMEDLTKMIQAAEYMERQVYDNLIEVRLAAHIEKDYPTVHFIESQMLEEQTTALKYMYDLVKRIERNSDNSTILLQMMDQDLRKKQVKKP</sequence>
<comment type="caution">
    <text evidence="12">The sequence shown here is derived from an EMBL/GenBank/DDBJ whole genome shotgun (WGS) entry which is preliminary data.</text>
</comment>
<evidence type="ECO:0000256" key="9">
    <source>
        <dbReference type="RuleBase" id="RU361145"/>
    </source>
</evidence>
<evidence type="ECO:0000256" key="7">
    <source>
        <dbReference type="ARBA" id="ARBA00047990"/>
    </source>
</evidence>
<dbReference type="Proteomes" id="UP000663824">
    <property type="component" value="Unassembled WGS sequence"/>
</dbReference>